<evidence type="ECO:0000256" key="5">
    <source>
        <dbReference type="ARBA" id="ARBA00023136"/>
    </source>
</evidence>
<feature type="transmembrane region" description="Helical" evidence="7">
    <location>
        <begin position="27"/>
        <end position="46"/>
    </location>
</feature>
<feature type="coiled-coil region" evidence="6">
    <location>
        <begin position="175"/>
        <end position="202"/>
    </location>
</feature>
<dbReference type="PANTHER" id="PTHR32309:SF13">
    <property type="entry name" value="FERRIC ENTEROBACTIN TRANSPORT PROTEIN FEPE"/>
    <property type="match status" value="1"/>
</dbReference>
<dbReference type="Proteomes" id="UP000337909">
    <property type="component" value="Unassembled WGS sequence"/>
</dbReference>
<evidence type="ECO:0000313" key="9">
    <source>
        <dbReference type="EMBL" id="VVN65358.1"/>
    </source>
</evidence>
<comment type="subcellular location">
    <subcellularLocation>
        <location evidence="1">Cell membrane</location>
        <topology evidence="1">Multi-pass membrane protein</topology>
    </subcellularLocation>
</comment>
<dbReference type="PANTHER" id="PTHR32309">
    <property type="entry name" value="TYROSINE-PROTEIN KINASE"/>
    <property type="match status" value="1"/>
</dbReference>
<reference evidence="9 10" key="1">
    <citation type="submission" date="2019-09" db="EMBL/GenBank/DDBJ databases">
        <authorList>
            <person name="Chandra G."/>
            <person name="Truman W A."/>
        </authorList>
    </citation>
    <scope>NUCLEOTIDE SEQUENCE [LARGE SCALE GENOMIC DNA]</scope>
    <source>
        <strain evidence="9">PS691</strain>
    </source>
</reference>
<proteinExistence type="predicted"/>
<evidence type="ECO:0000256" key="6">
    <source>
        <dbReference type="SAM" id="Coils"/>
    </source>
</evidence>
<feature type="transmembrane region" description="Helical" evidence="7">
    <location>
        <begin position="319"/>
        <end position="342"/>
    </location>
</feature>
<protein>
    <submittedName>
        <fullName evidence="9">ECA polysaccharide chain length modulation protein</fullName>
    </submittedName>
</protein>
<organism evidence="9 10">
    <name type="scientific">Pseudomonas fluorescens</name>
    <dbReference type="NCBI Taxonomy" id="294"/>
    <lineage>
        <taxon>Bacteria</taxon>
        <taxon>Pseudomonadati</taxon>
        <taxon>Pseudomonadota</taxon>
        <taxon>Gammaproteobacteria</taxon>
        <taxon>Pseudomonadales</taxon>
        <taxon>Pseudomonadaceae</taxon>
        <taxon>Pseudomonas</taxon>
    </lineage>
</organism>
<evidence type="ECO:0000256" key="2">
    <source>
        <dbReference type="ARBA" id="ARBA00022475"/>
    </source>
</evidence>
<name>A0A5E6ZGB7_PSEFL</name>
<evidence type="ECO:0000313" key="10">
    <source>
        <dbReference type="Proteomes" id="UP000337909"/>
    </source>
</evidence>
<dbReference type="OrthoDB" id="8113255at2"/>
<dbReference type="InterPro" id="IPR050445">
    <property type="entry name" value="Bact_polysacc_biosynth/exp"/>
</dbReference>
<evidence type="ECO:0000256" key="1">
    <source>
        <dbReference type="ARBA" id="ARBA00004651"/>
    </source>
</evidence>
<evidence type="ECO:0000256" key="7">
    <source>
        <dbReference type="SAM" id="Phobius"/>
    </source>
</evidence>
<gene>
    <name evidence="9" type="primary">wzzE</name>
    <name evidence="9" type="ORF">PS691_00059</name>
</gene>
<keyword evidence="6" id="KW-0175">Coiled coil</keyword>
<evidence type="ECO:0000256" key="4">
    <source>
        <dbReference type="ARBA" id="ARBA00022989"/>
    </source>
</evidence>
<dbReference type="SUPFAM" id="SSF160355">
    <property type="entry name" value="Bacterial polysaccharide co-polymerase-like"/>
    <property type="match status" value="1"/>
</dbReference>
<dbReference type="GO" id="GO:0005886">
    <property type="term" value="C:plasma membrane"/>
    <property type="evidence" value="ECO:0007669"/>
    <property type="project" value="UniProtKB-SubCell"/>
</dbReference>
<sequence>MQNSPVEPGSLQEIDFRGVLRILWKQIWLMLGVAAITTVFAVIYALTSAPVYEARAYVIPPTQNDIANFNYGRTNDSELTPYSVKDIYGIFVLNLQSESLRRKFYEDMYLPILSSSEREGSQGLLYSEFTKKISVVPPSKDAPDRYLVVAQSSDPERAREWVDTYVRRAGERAENEMIKNVAREAEVRARSLNQQLHTLRETGKKNREDSITKLREALHVAEAINLEKPPIITGNPSVEIAGSMEGQLIYMRGTKALNAEIKNLEARVSDDPFIGRLRDLQAKYSFYKELETRPQDVAVYRFDGVVEHPDRPVKPKKSLIILLGLISGLVLGGVVAVSYQIFVRREGIR</sequence>
<dbReference type="EMBL" id="CABVHQ010000001">
    <property type="protein sequence ID" value="VVN65358.1"/>
    <property type="molecule type" value="Genomic_DNA"/>
</dbReference>
<dbReference type="RefSeq" id="WP_150640194.1">
    <property type="nucleotide sequence ID" value="NZ_CABVHQ010000001.1"/>
</dbReference>
<dbReference type="Gene3D" id="3.30.1890.10">
    <property type="entry name" value="FepE-like"/>
    <property type="match status" value="1"/>
</dbReference>
<dbReference type="GO" id="GO:0004713">
    <property type="term" value="F:protein tyrosine kinase activity"/>
    <property type="evidence" value="ECO:0007669"/>
    <property type="project" value="TreeGrafter"/>
</dbReference>
<dbReference type="AlphaFoldDB" id="A0A5E6ZGB7"/>
<keyword evidence="2" id="KW-1003">Cell membrane</keyword>
<keyword evidence="5 7" id="KW-0472">Membrane</keyword>
<keyword evidence="4 7" id="KW-1133">Transmembrane helix</keyword>
<accession>A0A5E6ZGB7</accession>
<dbReference type="InterPro" id="IPR003856">
    <property type="entry name" value="LPS_length_determ_N"/>
</dbReference>
<evidence type="ECO:0000256" key="3">
    <source>
        <dbReference type="ARBA" id="ARBA00022692"/>
    </source>
</evidence>
<keyword evidence="3 7" id="KW-0812">Transmembrane</keyword>
<evidence type="ECO:0000259" key="8">
    <source>
        <dbReference type="Pfam" id="PF02706"/>
    </source>
</evidence>
<feature type="domain" description="Polysaccharide chain length determinant N-terminal" evidence="8">
    <location>
        <begin position="12"/>
        <end position="107"/>
    </location>
</feature>
<dbReference type="Pfam" id="PF02706">
    <property type="entry name" value="Wzz"/>
    <property type="match status" value="1"/>
</dbReference>